<feature type="chain" id="PRO_5024303557" evidence="1">
    <location>
        <begin position="39"/>
        <end position="188"/>
    </location>
</feature>
<name>A0A5P8E8P1_9BACT</name>
<reference evidence="2 3" key="1">
    <citation type="submission" date="2018-11" db="EMBL/GenBank/DDBJ databases">
        <authorList>
            <person name="Na S.W."/>
            <person name="Baik M."/>
        </authorList>
    </citation>
    <scope>NUCLEOTIDE SEQUENCE [LARGE SCALE GENOMIC DNA]</scope>
    <source>
        <strain evidence="2 3">E39</strain>
    </source>
</reference>
<protein>
    <submittedName>
        <fullName evidence="2">T9SS C-terminal target domain-containing protein</fullName>
    </submittedName>
</protein>
<accession>A0A5P8E8P1</accession>
<feature type="signal peptide" evidence="1">
    <location>
        <begin position="1"/>
        <end position="38"/>
    </location>
</feature>
<dbReference type="OrthoDB" id="1113525at2"/>
<evidence type="ECO:0000256" key="1">
    <source>
        <dbReference type="SAM" id="SignalP"/>
    </source>
</evidence>
<gene>
    <name evidence="2" type="ORF">C7Y71_010260</name>
</gene>
<dbReference type="KEGG" id="alq:C7Y71_010260"/>
<dbReference type="EMBL" id="CP033459">
    <property type="protein sequence ID" value="QFQ13361.1"/>
    <property type="molecule type" value="Genomic_DNA"/>
</dbReference>
<dbReference type="AlphaFoldDB" id="A0A5P8E8P1"/>
<dbReference type="NCBIfam" id="TIGR04183">
    <property type="entry name" value="Por_Secre_tail"/>
    <property type="match status" value="1"/>
</dbReference>
<evidence type="ECO:0000313" key="3">
    <source>
        <dbReference type="Proteomes" id="UP000249375"/>
    </source>
</evidence>
<dbReference type="Proteomes" id="UP000249375">
    <property type="component" value="Chromosome"/>
</dbReference>
<sequence length="188" mass="20756">MKPKNLLFHLPHSGMLGAMSKALLVAAFFTAASAACHAQSTDDGSMMHVYTKNSTEAALYQLDDIRKITFSEKGVRVWNTDLPTEYPFAKLNIISFRDRNSIRPTGVGTIPVDDSLVSIGYNKNNDVLTVKSDAYMDGVIVYNSQGQQVSADNSKRQLYRISLKNVGKGVYVVRARGLHGETIKKILK</sequence>
<organism evidence="2 3">
    <name type="scientific">Pseudoprevotella muciniphila</name>
    <dbReference type="NCBI Taxonomy" id="2133944"/>
    <lineage>
        <taxon>Bacteria</taxon>
        <taxon>Pseudomonadati</taxon>
        <taxon>Bacteroidota</taxon>
        <taxon>Bacteroidia</taxon>
        <taxon>Bacteroidales</taxon>
        <taxon>Prevotellaceae</taxon>
        <taxon>Pseudoprevotella</taxon>
    </lineage>
</organism>
<dbReference type="InterPro" id="IPR026444">
    <property type="entry name" value="Secre_tail"/>
</dbReference>
<proteinExistence type="predicted"/>
<dbReference type="RefSeq" id="WP_111897591.1">
    <property type="nucleotide sequence ID" value="NZ_CP033459.1"/>
</dbReference>
<evidence type="ECO:0000313" key="2">
    <source>
        <dbReference type="EMBL" id="QFQ13361.1"/>
    </source>
</evidence>
<keyword evidence="3" id="KW-1185">Reference proteome</keyword>
<keyword evidence="1" id="KW-0732">Signal</keyword>